<reference evidence="3 4" key="1">
    <citation type="submission" date="2024-05" db="EMBL/GenBank/DDBJ databases">
        <title>Haplotype-resolved chromosome-level genome assembly of Huyou (Citrus changshanensis).</title>
        <authorList>
            <person name="Miao C."/>
            <person name="Chen W."/>
            <person name="Wu Y."/>
            <person name="Wang L."/>
            <person name="Zhao S."/>
            <person name="Grierson D."/>
            <person name="Xu C."/>
            <person name="Chen K."/>
        </authorList>
    </citation>
    <scope>NUCLEOTIDE SEQUENCE [LARGE SCALE GENOMIC DNA]</scope>
    <source>
        <strain evidence="3">01-14</strain>
        <tissue evidence="3">Leaf</tissue>
    </source>
</reference>
<keyword evidence="4" id="KW-1185">Reference proteome</keyword>
<dbReference type="InterPro" id="IPR053271">
    <property type="entry name" value="DDT_domain"/>
</dbReference>
<evidence type="ECO:0000259" key="2">
    <source>
        <dbReference type="PROSITE" id="PS51136"/>
    </source>
</evidence>
<comment type="subcellular location">
    <subcellularLocation>
        <location evidence="1">Nucleus</location>
    </subcellularLocation>
</comment>
<dbReference type="AlphaFoldDB" id="A0AAP0QZV5"/>
<comment type="caution">
    <text evidence="3">The sequence shown here is derived from an EMBL/GenBank/DDBJ whole genome shotgun (WGS) entry which is preliminary data.</text>
</comment>
<protein>
    <recommendedName>
        <fullName evidence="2">WAC domain-containing protein</fullName>
    </recommendedName>
</protein>
<dbReference type="InterPro" id="IPR013136">
    <property type="entry name" value="WSTF_Acf1_Cbp146"/>
</dbReference>
<dbReference type="PANTHER" id="PTHR15546">
    <property type="entry name" value="BROMODOMAIN ADJACENT TO ZINC FINGER DOMAIN, 2A"/>
    <property type="match status" value="1"/>
</dbReference>
<sequence>MVAIGGERNDLIEVYLQNNAGRHQLRSSPGSSGADIKGLAHIILESASAYSNDAFAEWSNIICLLFLTWTSEYLNRVNLYRNRVWMCKSTGKTNLTYEEALVSEKHAVEKLQELPKELVAPALRIIQFSKNYLPM</sequence>
<gene>
    <name evidence="3" type="ORF">WN944_021629</name>
</gene>
<evidence type="ECO:0000256" key="1">
    <source>
        <dbReference type="PROSITE-ProRule" id="PRU00475"/>
    </source>
</evidence>
<name>A0AAP0QZV5_9ROSI</name>
<evidence type="ECO:0000313" key="3">
    <source>
        <dbReference type="EMBL" id="KAK9228675.1"/>
    </source>
</evidence>
<proteinExistence type="predicted"/>
<organism evidence="3 4">
    <name type="scientific">Citrus x changshan-huyou</name>
    <dbReference type="NCBI Taxonomy" id="2935761"/>
    <lineage>
        <taxon>Eukaryota</taxon>
        <taxon>Viridiplantae</taxon>
        <taxon>Streptophyta</taxon>
        <taxon>Embryophyta</taxon>
        <taxon>Tracheophyta</taxon>
        <taxon>Spermatophyta</taxon>
        <taxon>Magnoliopsida</taxon>
        <taxon>eudicotyledons</taxon>
        <taxon>Gunneridae</taxon>
        <taxon>Pentapetalae</taxon>
        <taxon>rosids</taxon>
        <taxon>malvids</taxon>
        <taxon>Sapindales</taxon>
        <taxon>Rutaceae</taxon>
        <taxon>Aurantioideae</taxon>
        <taxon>Citrus</taxon>
    </lineage>
</organism>
<dbReference type="PANTHER" id="PTHR15546:SF2">
    <property type="entry name" value="DDT DOMAIN-CONTAINING PROTEIN DDB_G0282237"/>
    <property type="match status" value="1"/>
</dbReference>
<dbReference type="EMBL" id="JBCGBO010000001">
    <property type="protein sequence ID" value="KAK9228675.1"/>
    <property type="molecule type" value="Genomic_DNA"/>
</dbReference>
<dbReference type="GO" id="GO:0005634">
    <property type="term" value="C:nucleus"/>
    <property type="evidence" value="ECO:0007669"/>
    <property type="project" value="UniProtKB-SubCell"/>
</dbReference>
<evidence type="ECO:0000313" key="4">
    <source>
        <dbReference type="Proteomes" id="UP001428341"/>
    </source>
</evidence>
<accession>A0AAP0QZV5</accession>
<dbReference type="PROSITE" id="PS51136">
    <property type="entry name" value="WAC"/>
    <property type="match status" value="1"/>
</dbReference>
<dbReference type="Proteomes" id="UP001428341">
    <property type="component" value="Unassembled WGS sequence"/>
</dbReference>
<keyword evidence="1" id="KW-0539">Nucleus</keyword>
<feature type="domain" description="WAC" evidence="2">
    <location>
        <begin position="55"/>
        <end position="135"/>
    </location>
</feature>
<dbReference type="Pfam" id="PF10537">
    <property type="entry name" value="WAC_Acf1_DNA_bd"/>
    <property type="match status" value="1"/>
</dbReference>